<gene>
    <name evidence="2" type="ORF">Desgi_4157</name>
</gene>
<accession>R4KPC4</accession>
<dbReference type="OrthoDB" id="467414at2"/>
<dbReference type="Proteomes" id="UP000013520">
    <property type="component" value="Chromosome"/>
</dbReference>
<keyword evidence="1" id="KW-0812">Transmembrane</keyword>
<dbReference type="eggNOG" id="ENOG50331H5">
    <property type="taxonomic scope" value="Bacteria"/>
</dbReference>
<dbReference type="HOGENOM" id="CLU_155951_1_0_9"/>
<evidence type="ECO:0000313" key="3">
    <source>
        <dbReference type="Proteomes" id="UP000013520"/>
    </source>
</evidence>
<dbReference type="Pfam" id="PF12966">
    <property type="entry name" value="AtpR"/>
    <property type="match status" value="1"/>
</dbReference>
<dbReference type="KEGG" id="dgi:Desgi_4157"/>
<name>R4KPC4_9FIRM</name>
<reference evidence="2 3" key="1">
    <citation type="submission" date="2012-01" db="EMBL/GenBank/DDBJ databases">
        <title>Complete sequence of Desulfotomaculum gibsoniae DSM 7213.</title>
        <authorList>
            <consortium name="US DOE Joint Genome Institute"/>
            <person name="Lucas S."/>
            <person name="Han J."/>
            <person name="Lapidus A."/>
            <person name="Cheng J.-F."/>
            <person name="Goodwin L."/>
            <person name="Pitluck S."/>
            <person name="Peters L."/>
            <person name="Ovchinnikova G."/>
            <person name="Teshima H."/>
            <person name="Detter J.C."/>
            <person name="Han C."/>
            <person name="Tapia R."/>
            <person name="Land M."/>
            <person name="Hauser L."/>
            <person name="Kyrpides N."/>
            <person name="Ivanova N."/>
            <person name="Pagani I."/>
            <person name="Parshina S."/>
            <person name="Plugge C."/>
            <person name="Muyzer G."/>
            <person name="Kuever J."/>
            <person name="Ivanova A."/>
            <person name="Nazina T."/>
            <person name="Klenk H.-P."/>
            <person name="Brambilla E."/>
            <person name="Spring S."/>
            <person name="Stams A.F."/>
            <person name="Woyke T."/>
        </authorList>
    </citation>
    <scope>NUCLEOTIDE SEQUENCE [LARGE SCALE GENOMIC DNA]</scope>
    <source>
        <strain evidence="2 3">DSM 7213</strain>
    </source>
</reference>
<organism evidence="2 3">
    <name type="scientific">Desulfoscipio gibsoniae DSM 7213</name>
    <dbReference type="NCBI Taxonomy" id="767817"/>
    <lineage>
        <taxon>Bacteria</taxon>
        <taxon>Bacillati</taxon>
        <taxon>Bacillota</taxon>
        <taxon>Clostridia</taxon>
        <taxon>Eubacteriales</taxon>
        <taxon>Desulfallaceae</taxon>
        <taxon>Desulfoscipio</taxon>
    </lineage>
</organism>
<protein>
    <submittedName>
        <fullName evidence="2">F1/F0 ATPase, subunit 2</fullName>
    </submittedName>
</protein>
<evidence type="ECO:0000256" key="1">
    <source>
        <dbReference type="SAM" id="Phobius"/>
    </source>
</evidence>
<dbReference type="InterPro" id="IPR017581">
    <property type="entry name" value="AtpR-like"/>
</dbReference>
<keyword evidence="1" id="KW-0472">Membrane</keyword>
<dbReference type="STRING" id="767817.Desgi_4157"/>
<dbReference type="NCBIfam" id="TIGR03165">
    <property type="entry name" value="F1F0_chp_2"/>
    <property type="match status" value="1"/>
</dbReference>
<proteinExistence type="predicted"/>
<keyword evidence="1" id="KW-1133">Transmembrane helix</keyword>
<evidence type="ECO:0000313" key="2">
    <source>
        <dbReference type="EMBL" id="AGL03412.1"/>
    </source>
</evidence>
<feature type="transmembrane region" description="Helical" evidence="1">
    <location>
        <begin position="63"/>
        <end position="82"/>
    </location>
</feature>
<dbReference type="AlphaFoldDB" id="R4KPC4"/>
<dbReference type="EMBL" id="CP003273">
    <property type="protein sequence ID" value="AGL03412.1"/>
    <property type="molecule type" value="Genomic_DNA"/>
</dbReference>
<feature type="transmembrane region" description="Helical" evidence="1">
    <location>
        <begin position="6"/>
        <end position="27"/>
    </location>
</feature>
<keyword evidence="3" id="KW-1185">Reference proteome</keyword>
<sequence length="108" mass="11522">MAVALSWLIIFAVGLGLGLFYFGGLWLTVRRLPVARRPGLLAAGSFVVRTGGCLWGFYLVMAGQWECILACLAGFVTARLILVRQLRPACHTAAIGSGGRGDRDAPES</sequence>